<dbReference type="EMBL" id="CAADFY010000061">
    <property type="protein sequence ID" value="VFK54947.1"/>
    <property type="molecule type" value="Genomic_DNA"/>
</dbReference>
<reference evidence="2" key="1">
    <citation type="submission" date="2019-02" db="EMBL/GenBank/DDBJ databases">
        <authorList>
            <person name="Gruber-Vodicka R. H."/>
            <person name="Seah K. B. B."/>
        </authorList>
    </citation>
    <scope>NUCLEOTIDE SEQUENCE</scope>
    <source>
        <strain evidence="3">BECK_BY2</strain>
        <strain evidence="2">BECK_BY3</strain>
    </source>
</reference>
<accession>A0A450ZMG0</accession>
<evidence type="ECO:0000313" key="3">
    <source>
        <dbReference type="EMBL" id="VFK61132.1"/>
    </source>
</evidence>
<feature type="compositionally biased region" description="Basic residues" evidence="1">
    <location>
        <begin position="138"/>
        <end position="148"/>
    </location>
</feature>
<evidence type="ECO:0000313" key="2">
    <source>
        <dbReference type="EMBL" id="VFK54947.1"/>
    </source>
</evidence>
<feature type="compositionally biased region" description="Basic and acidic residues" evidence="1">
    <location>
        <begin position="1"/>
        <end position="11"/>
    </location>
</feature>
<name>A0A450ZMG0_9GAMM</name>
<protein>
    <submittedName>
        <fullName evidence="2">Uncharacterized protein</fullName>
    </submittedName>
</protein>
<sequence length="155" mass="17779">MTDPRSLDDILGHPSDPENTDPTIQNPTIQAAREQVDVLNRSLMMIGDSLITANRSLHQQIYAMESAIAALRAASQNVNQSLETAQGNMSRLFVTLGMEYEDYFKMNGMDRAKEIARRKMHDSEFECIMRKAREERRQKRARRGRKRKPIDAPES</sequence>
<feature type="region of interest" description="Disordered" evidence="1">
    <location>
        <begin position="132"/>
        <end position="155"/>
    </location>
</feature>
<feature type="region of interest" description="Disordered" evidence="1">
    <location>
        <begin position="1"/>
        <end position="23"/>
    </location>
</feature>
<gene>
    <name evidence="3" type="ORF">BECKTUN1418E_GA0071001_10623</name>
    <name evidence="2" type="ORF">BECKTUN1418F_GA0071002_10613</name>
</gene>
<evidence type="ECO:0000256" key="1">
    <source>
        <dbReference type="SAM" id="MobiDB-lite"/>
    </source>
</evidence>
<proteinExistence type="predicted"/>
<dbReference type="AlphaFoldDB" id="A0A450ZMG0"/>
<organism evidence="2">
    <name type="scientific">Candidatus Kentrum sp. TUN</name>
    <dbReference type="NCBI Taxonomy" id="2126343"/>
    <lineage>
        <taxon>Bacteria</taxon>
        <taxon>Pseudomonadati</taxon>
        <taxon>Pseudomonadota</taxon>
        <taxon>Gammaproteobacteria</taxon>
        <taxon>Candidatus Kentrum</taxon>
    </lineage>
</organism>
<dbReference type="EMBL" id="CAADFV010000062">
    <property type="protein sequence ID" value="VFK61132.1"/>
    <property type="molecule type" value="Genomic_DNA"/>
</dbReference>